<keyword evidence="2" id="KW-1003">Cell membrane</keyword>
<feature type="region of interest" description="Disordered" evidence="7">
    <location>
        <begin position="439"/>
        <end position="478"/>
    </location>
</feature>
<evidence type="ECO:0000313" key="10">
    <source>
        <dbReference type="EMBL" id="OQV11866.1"/>
    </source>
</evidence>
<keyword evidence="6 10" id="KW-0675">Receptor</keyword>
<keyword evidence="5 8" id="KW-0472">Membrane</keyword>
<evidence type="ECO:0000313" key="11">
    <source>
        <dbReference type="Proteomes" id="UP000192578"/>
    </source>
</evidence>
<feature type="transmembrane region" description="Helical" evidence="8">
    <location>
        <begin position="236"/>
        <end position="257"/>
    </location>
</feature>
<dbReference type="GO" id="GO:0032870">
    <property type="term" value="P:cellular response to hormone stimulus"/>
    <property type="evidence" value="ECO:0007669"/>
    <property type="project" value="TreeGrafter"/>
</dbReference>
<evidence type="ECO:0000256" key="6">
    <source>
        <dbReference type="ARBA" id="ARBA00023170"/>
    </source>
</evidence>
<evidence type="ECO:0000256" key="7">
    <source>
        <dbReference type="SAM" id="MobiDB-lite"/>
    </source>
</evidence>
<dbReference type="InterPro" id="IPR000276">
    <property type="entry name" value="GPCR_Rhodpsn"/>
</dbReference>
<dbReference type="GO" id="GO:0042277">
    <property type="term" value="F:peptide binding"/>
    <property type="evidence" value="ECO:0007669"/>
    <property type="project" value="TreeGrafter"/>
</dbReference>
<evidence type="ECO:0000256" key="1">
    <source>
        <dbReference type="ARBA" id="ARBA00004651"/>
    </source>
</evidence>
<comment type="subcellular location">
    <subcellularLocation>
        <location evidence="1">Cell membrane</location>
        <topology evidence="1">Multi-pass membrane protein</topology>
    </subcellularLocation>
</comment>
<feature type="transmembrane region" description="Helical" evidence="8">
    <location>
        <begin position="393"/>
        <end position="416"/>
    </location>
</feature>
<dbReference type="Pfam" id="PF00001">
    <property type="entry name" value="7tm_1"/>
    <property type="match status" value="1"/>
</dbReference>
<dbReference type="AlphaFoldDB" id="A0A1W0W9I8"/>
<dbReference type="PRINTS" id="PR00237">
    <property type="entry name" value="GPCRRHODOPSN"/>
</dbReference>
<dbReference type="PANTHER" id="PTHR24241:SF59">
    <property type="entry name" value="ADIPOKINETIC HORMONE RECEPTOR, ISOFORM C"/>
    <property type="match status" value="1"/>
</dbReference>
<feature type="transmembrane region" description="Helical" evidence="8">
    <location>
        <begin position="150"/>
        <end position="180"/>
    </location>
</feature>
<sequence length="478" mass="53408">MILHLKQILEGRTAGHIFYLEDIGIIIQTTSEEEVQRTSTANGKAFLGNTNLLPREQFLMDDSGMDQEDLRNDTYSVALSAGSPAELDCSLTSPANESSVAAFINHTDPEYWNYRYSYITILLTLAFFGIVLNTLLVGHMLRRIVKNNQIFALSFLILQLSIANLMVAVFCLMADGIWNITVQWYGGDLLCRLIKYLQMLSLYAATLLLTGMSVEACVTVTFPLTKSYRPDTLLRARVASIFCWSLAALCSIPQAVIFHTEKAPICEEFYQCVTHGFYVSSTQELAYTMATLCLMCIVPLFIIIVCYIIIFIKVSNEAQIASGNASTALLCNSTNGQLKGSNNTQGIKMYIRTRQQFLWMTFLTALTFVICWVPYYFAMFGHLFQWTISHETLSAIFCFGMSSSVINPVIFGGFLLRRNDSDKEETAVQLQRARRGYSFTANSGSDENGTPVRSCTSRTGGFPSPGLFTGQGKRRFAK</sequence>
<feature type="transmembrane region" description="Helical" evidence="8">
    <location>
        <begin position="116"/>
        <end position="138"/>
    </location>
</feature>
<evidence type="ECO:0000256" key="4">
    <source>
        <dbReference type="ARBA" id="ARBA00022989"/>
    </source>
</evidence>
<dbReference type="SUPFAM" id="SSF81321">
    <property type="entry name" value="Family A G protein-coupled receptor-like"/>
    <property type="match status" value="1"/>
</dbReference>
<evidence type="ECO:0000256" key="2">
    <source>
        <dbReference type="ARBA" id="ARBA00022475"/>
    </source>
</evidence>
<keyword evidence="4 8" id="KW-1133">Transmembrane helix</keyword>
<dbReference type="Proteomes" id="UP000192578">
    <property type="component" value="Unassembled WGS sequence"/>
</dbReference>
<keyword evidence="3 8" id="KW-0812">Transmembrane</keyword>
<reference evidence="11" key="1">
    <citation type="submission" date="2017-01" db="EMBL/GenBank/DDBJ databases">
        <title>Comparative genomics of anhydrobiosis in the tardigrade Hypsibius dujardini.</title>
        <authorList>
            <person name="Yoshida Y."/>
            <person name="Koutsovoulos G."/>
            <person name="Laetsch D."/>
            <person name="Stevens L."/>
            <person name="Kumar S."/>
            <person name="Horikawa D."/>
            <person name="Ishino K."/>
            <person name="Komine S."/>
            <person name="Tomita M."/>
            <person name="Blaxter M."/>
            <person name="Arakawa K."/>
        </authorList>
    </citation>
    <scope>NUCLEOTIDE SEQUENCE [LARGE SCALE GENOMIC DNA]</scope>
    <source>
        <strain evidence="11">Z151</strain>
    </source>
</reference>
<organism evidence="10 11">
    <name type="scientific">Hypsibius exemplaris</name>
    <name type="common">Freshwater tardigrade</name>
    <dbReference type="NCBI Taxonomy" id="2072580"/>
    <lineage>
        <taxon>Eukaryota</taxon>
        <taxon>Metazoa</taxon>
        <taxon>Ecdysozoa</taxon>
        <taxon>Tardigrada</taxon>
        <taxon>Eutardigrada</taxon>
        <taxon>Parachela</taxon>
        <taxon>Hypsibioidea</taxon>
        <taxon>Hypsibiidae</taxon>
        <taxon>Hypsibius</taxon>
    </lineage>
</organism>
<name>A0A1W0W9I8_HYPEX</name>
<dbReference type="PANTHER" id="PTHR24241">
    <property type="entry name" value="NEUROPEPTIDE RECEPTOR-RELATED G-PROTEIN COUPLED RECEPTOR"/>
    <property type="match status" value="1"/>
</dbReference>
<dbReference type="OrthoDB" id="6022667at2759"/>
<dbReference type="EMBL" id="MTYJ01000159">
    <property type="protein sequence ID" value="OQV11866.1"/>
    <property type="molecule type" value="Genomic_DNA"/>
</dbReference>
<dbReference type="GO" id="GO:0004930">
    <property type="term" value="F:G protein-coupled receptor activity"/>
    <property type="evidence" value="ECO:0007669"/>
    <property type="project" value="InterPro"/>
</dbReference>
<feature type="transmembrane region" description="Helical" evidence="8">
    <location>
        <begin position="357"/>
        <end position="378"/>
    </location>
</feature>
<evidence type="ECO:0000259" key="9">
    <source>
        <dbReference type="PROSITE" id="PS50262"/>
    </source>
</evidence>
<evidence type="ECO:0000256" key="8">
    <source>
        <dbReference type="SAM" id="Phobius"/>
    </source>
</evidence>
<comment type="caution">
    <text evidence="10">The sequence shown here is derived from an EMBL/GenBank/DDBJ whole genome shotgun (WGS) entry which is preliminary data.</text>
</comment>
<proteinExistence type="predicted"/>
<dbReference type="InterPro" id="IPR017452">
    <property type="entry name" value="GPCR_Rhodpsn_7TM"/>
</dbReference>
<feature type="transmembrane region" description="Helical" evidence="8">
    <location>
        <begin position="200"/>
        <end position="224"/>
    </location>
</feature>
<dbReference type="Gene3D" id="1.20.1070.10">
    <property type="entry name" value="Rhodopsin 7-helix transmembrane proteins"/>
    <property type="match status" value="1"/>
</dbReference>
<dbReference type="GO" id="GO:0005886">
    <property type="term" value="C:plasma membrane"/>
    <property type="evidence" value="ECO:0007669"/>
    <property type="project" value="UniProtKB-SubCell"/>
</dbReference>
<protein>
    <submittedName>
        <fullName evidence="10">Gonadotropin-releasing hormone receptor</fullName>
    </submittedName>
</protein>
<evidence type="ECO:0000256" key="3">
    <source>
        <dbReference type="ARBA" id="ARBA00022692"/>
    </source>
</evidence>
<feature type="transmembrane region" description="Helical" evidence="8">
    <location>
        <begin position="285"/>
        <end position="312"/>
    </location>
</feature>
<keyword evidence="11" id="KW-1185">Reference proteome</keyword>
<gene>
    <name evidence="10" type="ORF">BV898_13834</name>
</gene>
<evidence type="ECO:0000256" key="5">
    <source>
        <dbReference type="ARBA" id="ARBA00023136"/>
    </source>
</evidence>
<feature type="compositionally biased region" description="Polar residues" evidence="7">
    <location>
        <begin position="439"/>
        <end position="459"/>
    </location>
</feature>
<feature type="domain" description="G-protein coupled receptors family 1 profile" evidence="9">
    <location>
        <begin position="132"/>
        <end position="411"/>
    </location>
</feature>
<accession>A0A1W0W9I8</accession>
<dbReference type="PROSITE" id="PS50262">
    <property type="entry name" value="G_PROTEIN_RECEP_F1_2"/>
    <property type="match status" value="1"/>
</dbReference>